<accession>A0AAD2G2Y5</accession>
<dbReference type="EMBL" id="CAKOGP040002058">
    <property type="protein sequence ID" value="CAJ1960400.1"/>
    <property type="molecule type" value="Genomic_DNA"/>
</dbReference>
<dbReference type="Proteomes" id="UP001295423">
    <property type="component" value="Unassembled WGS sequence"/>
</dbReference>
<sequence>MDGPVTALTTQVDDLNALHEAVLQAYYQLRKEGVVVSCGNEYMIAIEFDGPDGGGGICGEMTYVDNDKKAQAVVKGRGCVQARQLGRNFLSGESIIYYNTSQESVFFDLLMKYKRGASSSGGGMIDMKSGLPLFEVTISK</sequence>
<evidence type="ECO:0000313" key="1">
    <source>
        <dbReference type="EMBL" id="CAJ1960400.1"/>
    </source>
</evidence>
<name>A0AAD2G2Y5_9STRA</name>
<reference evidence="1" key="1">
    <citation type="submission" date="2023-08" db="EMBL/GenBank/DDBJ databases">
        <authorList>
            <person name="Audoor S."/>
            <person name="Bilcke G."/>
        </authorList>
    </citation>
    <scope>NUCLEOTIDE SEQUENCE</scope>
</reference>
<gene>
    <name evidence="1" type="ORF">CYCCA115_LOCUS18712</name>
</gene>
<proteinExistence type="predicted"/>
<keyword evidence="2" id="KW-1185">Reference proteome</keyword>
<dbReference type="AlphaFoldDB" id="A0AAD2G2Y5"/>
<evidence type="ECO:0000313" key="2">
    <source>
        <dbReference type="Proteomes" id="UP001295423"/>
    </source>
</evidence>
<protein>
    <submittedName>
        <fullName evidence="1">Uncharacterized protein</fullName>
    </submittedName>
</protein>
<organism evidence="1 2">
    <name type="scientific">Cylindrotheca closterium</name>
    <dbReference type="NCBI Taxonomy" id="2856"/>
    <lineage>
        <taxon>Eukaryota</taxon>
        <taxon>Sar</taxon>
        <taxon>Stramenopiles</taxon>
        <taxon>Ochrophyta</taxon>
        <taxon>Bacillariophyta</taxon>
        <taxon>Bacillariophyceae</taxon>
        <taxon>Bacillariophycidae</taxon>
        <taxon>Bacillariales</taxon>
        <taxon>Bacillariaceae</taxon>
        <taxon>Cylindrotheca</taxon>
    </lineage>
</organism>
<comment type="caution">
    <text evidence="1">The sequence shown here is derived from an EMBL/GenBank/DDBJ whole genome shotgun (WGS) entry which is preliminary data.</text>
</comment>